<evidence type="ECO:0000313" key="4">
    <source>
        <dbReference type="Proteomes" id="UP001141659"/>
    </source>
</evidence>
<protein>
    <submittedName>
        <fullName evidence="2">CoA transferase</fullName>
        <ecNumber evidence="3">2.8.3.-</ecNumber>
    </submittedName>
</protein>
<dbReference type="AlphaFoldDB" id="A0AAW5T387"/>
<dbReference type="PANTHER" id="PTHR48207">
    <property type="entry name" value="SUCCINATE--HYDROXYMETHYLGLUTARATE COA-TRANSFERASE"/>
    <property type="match status" value="1"/>
</dbReference>
<dbReference type="SUPFAM" id="SSF89796">
    <property type="entry name" value="CoA-transferase family III (CaiB/BaiF)"/>
    <property type="match status" value="1"/>
</dbReference>
<dbReference type="EMBL" id="JBDLOU010000002">
    <property type="protein sequence ID" value="MEX3736845.1"/>
    <property type="molecule type" value="Genomic_DNA"/>
</dbReference>
<dbReference type="Gene3D" id="3.40.50.10540">
    <property type="entry name" value="Crotonobetainyl-coa:carnitine coa-transferase, domain 1"/>
    <property type="match status" value="1"/>
</dbReference>
<evidence type="ECO:0000256" key="1">
    <source>
        <dbReference type="ARBA" id="ARBA00022679"/>
    </source>
</evidence>
<evidence type="ECO:0000313" key="5">
    <source>
        <dbReference type="Proteomes" id="UP001558474"/>
    </source>
</evidence>
<dbReference type="PANTHER" id="PTHR48207:SF3">
    <property type="entry name" value="SUCCINATE--HYDROXYMETHYLGLUTARATE COA-TRANSFERASE"/>
    <property type="match status" value="1"/>
</dbReference>
<evidence type="ECO:0000313" key="3">
    <source>
        <dbReference type="EMBL" id="MEX3736845.1"/>
    </source>
</evidence>
<dbReference type="GO" id="GO:0008410">
    <property type="term" value="F:CoA-transferase activity"/>
    <property type="evidence" value="ECO:0007669"/>
    <property type="project" value="TreeGrafter"/>
</dbReference>
<dbReference type="EC" id="2.8.3.-" evidence="3"/>
<name>A0AAW5T387_9MYCO</name>
<dbReference type="InterPro" id="IPR044855">
    <property type="entry name" value="CoA-Trfase_III_dom3_sf"/>
</dbReference>
<reference evidence="3 5" key="3">
    <citation type="submission" date="2024-04" db="EMBL/GenBank/DDBJ databases">
        <title>Genomic Markers of Mycobacteria.</title>
        <authorList>
            <person name="Soliman M.S."/>
            <person name="Elkholy A."/>
            <person name="Soliman N.S."/>
            <person name="Abbas A."/>
            <person name="Khayrat S."/>
            <person name="Shawky S."/>
        </authorList>
    </citation>
    <scope>NUCLEOTIDE SEQUENCE [LARGE SCALE GENOMIC DNA]</scope>
    <source>
        <strain evidence="3 5">Egy-CU-AM5</strain>
    </source>
</reference>
<sequence>MIAGALDGITVVDFSRVLAGPYATMMLGDFGADVIKIERPGVGDDTREWGPPYDADGVATYFNSVNRNKRSVVLDLTDPDDVARARELVSGADIVVENFRPGTMEKLGLGYDTLREIKPDLIYCAITGFGRAGGAELPGYDLLVQAVGGLMSITGPQPGEPTKVGVAMVDVLTGAHALSGILVALAHRDRTGQGQRVDTDLLSVLLSSMVNQASGFLGAGAVPAAMGNRHPSIAPYQTFNTADRPIALAVGNDKQFRLLVSALGLDALADDERFTSNALRVRHRDALCALLEARFGDHGADHWYDVLTSVGVPAGPINDMAEAFSFAEKLGLAATVPVPGSNTPQVANPVSLSATPVQYRSAPPRLGEHLPSDPAGITA</sequence>
<organism evidence="2 4">
    <name type="scientific">Mycolicibacterium porcinum</name>
    <dbReference type="NCBI Taxonomy" id="39693"/>
    <lineage>
        <taxon>Bacteria</taxon>
        <taxon>Bacillati</taxon>
        <taxon>Actinomycetota</taxon>
        <taxon>Actinomycetes</taxon>
        <taxon>Mycobacteriales</taxon>
        <taxon>Mycobacteriaceae</taxon>
        <taxon>Mycolicibacterium</taxon>
    </lineage>
</organism>
<dbReference type="Proteomes" id="UP001141659">
    <property type="component" value="Unassembled WGS sequence"/>
</dbReference>
<comment type="caution">
    <text evidence="2">The sequence shown here is derived from an EMBL/GenBank/DDBJ whole genome shotgun (WGS) entry which is preliminary data.</text>
</comment>
<reference evidence="2" key="1">
    <citation type="submission" date="2020-07" db="EMBL/GenBank/DDBJ databases">
        <authorList>
            <person name="Pettersson B.M.F."/>
            <person name="Behra P.R.K."/>
            <person name="Ramesh M."/>
            <person name="Das S."/>
            <person name="Dasgupta S."/>
            <person name="Kirsebom L.A."/>
        </authorList>
    </citation>
    <scope>NUCLEOTIDE SEQUENCE</scope>
    <source>
        <strain evidence="2">DSM 44242</strain>
    </source>
</reference>
<dbReference type="EMBL" id="JACKVC010000016">
    <property type="protein sequence ID" value="MCV7389096.1"/>
    <property type="molecule type" value="Genomic_DNA"/>
</dbReference>
<dbReference type="InterPro" id="IPR003673">
    <property type="entry name" value="CoA-Trfase_fam_III"/>
</dbReference>
<dbReference type="RefSeq" id="WP_036440872.1">
    <property type="nucleotide sequence ID" value="NZ_JACKVC010000016.1"/>
</dbReference>
<dbReference type="InterPro" id="IPR023606">
    <property type="entry name" value="CoA-Trfase_III_dom_1_sf"/>
</dbReference>
<dbReference type="Pfam" id="PF02515">
    <property type="entry name" value="CoA_transf_3"/>
    <property type="match status" value="1"/>
</dbReference>
<reference evidence="2" key="2">
    <citation type="journal article" date="2022" name="BMC Genomics">
        <title>Comparative genome analysis of mycobacteria focusing on tRNA and non-coding RNA.</title>
        <authorList>
            <person name="Behra P.R.K."/>
            <person name="Pettersson B.M.F."/>
            <person name="Ramesh M."/>
            <person name="Das S."/>
            <person name="Dasgupta S."/>
            <person name="Kirsebom L.A."/>
        </authorList>
    </citation>
    <scope>NUCLEOTIDE SEQUENCE</scope>
    <source>
        <strain evidence="2">DSM 44242</strain>
    </source>
</reference>
<keyword evidence="5" id="KW-1185">Reference proteome</keyword>
<dbReference type="InterPro" id="IPR050483">
    <property type="entry name" value="CoA-transferase_III_domain"/>
</dbReference>
<dbReference type="Proteomes" id="UP001558474">
    <property type="component" value="Unassembled WGS sequence"/>
</dbReference>
<gene>
    <name evidence="3" type="ORF">ABFW12_01205</name>
    <name evidence="2" type="ORF">H5P34_13660</name>
</gene>
<dbReference type="Gene3D" id="3.30.1540.10">
    <property type="entry name" value="formyl-coa transferase, domain 3"/>
    <property type="match status" value="1"/>
</dbReference>
<keyword evidence="1 2" id="KW-0808">Transferase</keyword>
<accession>A0AAW5T387</accession>
<evidence type="ECO:0000313" key="2">
    <source>
        <dbReference type="EMBL" id="MCV7389096.1"/>
    </source>
</evidence>
<proteinExistence type="predicted"/>